<evidence type="ECO:0000313" key="6">
    <source>
        <dbReference type="Proteomes" id="UP000076727"/>
    </source>
</evidence>
<accession>A0A165UHY5</accession>
<dbReference type="CDD" id="cd06464">
    <property type="entry name" value="ACD_sHsps-like"/>
    <property type="match status" value="1"/>
</dbReference>
<proteinExistence type="inferred from homology"/>
<dbReference type="Proteomes" id="UP000076727">
    <property type="component" value="Unassembled WGS sequence"/>
</dbReference>
<comment type="similarity">
    <text evidence="2 3">Belongs to the small heat shock protein (HSP20) family.</text>
</comment>
<dbReference type="SUPFAM" id="SSF49764">
    <property type="entry name" value="HSP20-like chaperones"/>
    <property type="match status" value="1"/>
</dbReference>
<feature type="domain" description="SHSP" evidence="4">
    <location>
        <begin position="40"/>
        <end position="153"/>
    </location>
</feature>
<evidence type="ECO:0000256" key="3">
    <source>
        <dbReference type="RuleBase" id="RU003616"/>
    </source>
</evidence>
<dbReference type="STRING" id="1314783.A0A165UHY5"/>
<gene>
    <name evidence="5" type="ORF">DAEQUDRAFT_659987</name>
</gene>
<reference evidence="5 6" key="1">
    <citation type="journal article" date="2016" name="Mol. Biol. Evol.">
        <title>Comparative Genomics of Early-Diverging Mushroom-Forming Fungi Provides Insights into the Origins of Lignocellulose Decay Capabilities.</title>
        <authorList>
            <person name="Nagy L.G."/>
            <person name="Riley R."/>
            <person name="Tritt A."/>
            <person name="Adam C."/>
            <person name="Daum C."/>
            <person name="Floudas D."/>
            <person name="Sun H."/>
            <person name="Yadav J.S."/>
            <person name="Pangilinan J."/>
            <person name="Larsson K.H."/>
            <person name="Matsuura K."/>
            <person name="Barry K."/>
            <person name="Labutti K."/>
            <person name="Kuo R."/>
            <person name="Ohm R.A."/>
            <person name="Bhattacharya S.S."/>
            <person name="Shirouzu T."/>
            <person name="Yoshinaga Y."/>
            <person name="Martin F.M."/>
            <person name="Grigoriev I.V."/>
            <person name="Hibbett D.S."/>
        </authorList>
    </citation>
    <scope>NUCLEOTIDE SEQUENCE [LARGE SCALE GENOMIC DNA]</scope>
    <source>
        <strain evidence="5 6">L-15889</strain>
    </source>
</reference>
<dbReference type="InterPro" id="IPR002068">
    <property type="entry name" value="A-crystallin/Hsp20_dom"/>
</dbReference>
<name>A0A165UHY5_9APHY</name>
<dbReference type="Gene3D" id="2.60.40.790">
    <property type="match status" value="1"/>
</dbReference>
<dbReference type="Pfam" id="PF00011">
    <property type="entry name" value="HSP20"/>
    <property type="match status" value="1"/>
</dbReference>
<evidence type="ECO:0000313" key="5">
    <source>
        <dbReference type="EMBL" id="KZT74931.1"/>
    </source>
</evidence>
<dbReference type="InterPro" id="IPR008978">
    <property type="entry name" value="HSP20-like_chaperone"/>
</dbReference>
<evidence type="ECO:0000256" key="1">
    <source>
        <dbReference type="ARBA" id="ARBA00023016"/>
    </source>
</evidence>
<organism evidence="5 6">
    <name type="scientific">Daedalea quercina L-15889</name>
    <dbReference type="NCBI Taxonomy" id="1314783"/>
    <lineage>
        <taxon>Eukaryota</taxon>
        <taxon>Fungi</taxon>
        <taxon>Dikarya</taxon>
        <taxon>Basidiomycota</taxon>
        <taxon>Agaricomycotina</taxon>
        <taxon>Agaricomycetes</taxon>
        <taxon>Polyporales</taxon>
        <taxon>Fomitopsis</taxon>
    </lineage>
</organism>
<sequence>MSSVSFPQFYYDPFAEFDRSFDEALNARNVGASQDQLRRRAGSRAWPRMDVRDNARTGVVEATFELPGMRKEDVNIDVHNNRLTVSGESKQLTERDESGYYIRERRLGNFSRTLQLPPGINSDEIKASMENGLLTVTFPRAAPEHGPKKIMVS</sequence>
<protein>
    <submittedName>
        <fullName evidence="5">HSP20-like chaperone</fullName>
    </submittedName>
</protein>
<dbReference type="PANTHER" id="PTHR11527">
    <property type="entry name" value="HEAT-SHOCK PROTEIN 20 FAMILY MEMBER"/>
    <property type="match status" value="1"/>
</dbReference>
<evidence type="ECO:0000256" key="2">
    <source>
        <dbReference type="PROSITE-ProRule" id="PRU00285"/>
    </source>
</evidence>
<dbReference type="PROSITE" id="PS01031">
    <property type="entry name" value="SHSP"/>
    <property type="match status" value="1"/>
</dbReference>
<dbReference type="InterPro" id="IPR031107">
    <property type="entry name" value="Small_HSP"/>
</dbReference>
<keyword evidence="6" id="KW-1185">Reference proteome</keyword>
<evidence type="ECO:0000259" key="4">
    <source>
        <dbReference type="PROSITE" id="PS01031"/>
    </source>
</evidence>
<keyword evidence="1" id="KW-0346">Stress response</keyword>
<dbReference type="OrthoDB" id="1431247at2759"/>
<dbReference type="AlphaFoldDB" id="A0A165UHY5"/>
<dbReference type="EMBL" id="KV429032">
    <property type="protein sequence ID" value="KZT74931.1"/>
    <property type="molecule type" value="Genomic_DNA"/>
</dbReference>